<feature type="transmembrane region" description="Helical" evidence="1">
    <location>
        <begin position="148"/>
        <end position="167"/>
    </location>
</feature>
<feature type="transmembrane region" description="Helical" evidence="1">
    <location>
        <begin position="257"/>
        <end position="276"/>
    </location>
</feature>
<feature type="transmembrane region" description="Helical" evidence="1">
    <location>
        <begin position="28"/>
        <end position="48"/>
    </location>
</feature>
<reference evidence="2" key="1">
    <citation type="submission" date="2022-06" db="EMBL/GenBank/DDBJ databases">
        <title>Detection of beta-lactamases in bacteria of animal origin.</title>
        <authorList>
            <person name="Mlynarcik P."/>
            <person name="Zdarska V."/>
            <person name="Chudobova H."/>
            <person name="Prochazkova P."/>
            <person name="Hricova K."/>
            <person name="Mezerova K."/>
            <person name="Bardon J."/>
            <person name="Dolejska M."/>
            <person name="Sukkar I."/>
            <person name="Kolar M."/>
        </authorList>
    </citation>
    <scope>NUCLEOTIDE SEQUENCE</scope>
    <source>
        <strain evidence="2">S 300-3</strain>
    </source>
</reference>
<sequence>MVRARRRSRLRHGDRNSTGISALLRKILAYRNLLFMLVLLNSTCFFLTDDKRAGVPYLQEIFLLFVVGATACLFVAWRWVYQSKTSLWIIFMGTVLPLVSAVLAYLNFEQPIVYGLFEERRFLQYLIFFPVLFLLIQAQPTQAELEKYFLYIAIFCATFGFTYYLGIIPQNQAAAFTVDNWLQYEDALRPNRFRIASPYISVAVFMVMYSMRDRVTLGKLCILLYFVAYLWLVLQTRQTMLVWALAGLWIFRKRVDSLLKMSILGLAILVVSYLLMPEFYQQQYDRLHALIFEATGQTSVRDVTVSIILDAIRDNHYFGMGALSLQWQGGFSAIYNSHFYLSDVGLFGVYYRYGFLTPVVVLLFYGGFIWIMRKCPDKGNLLAALQLAFVSGMLNFTLSNALTFSGDVYGMAAAFFLYYAKVQASEKTLNANIERVNYGQFQYRNYKLE</sequence>
<dbReference type="Proteomes" id="UP001165292">
    <property type="component" value="Unassembled WGS sequence"/>
</dbReference>
<keyword evidence="1" id="KW-1133">Transmembrane helix</keyword>
<dbReference type="GeneID" id="84609093"/>
<dbReference type="EMBL" id="JAMYBS010000013">
    <property type="protein sequence ID" value="MCO7545553.1"/>
    <property type="molecule type" value="Genomic_DNA"/>
</dbReference>
<protein>
    <recommendedName>
        <fullName evidence="4">O-antigen ligase domain-containing protein</fullName>
    </recommendedName>
</protein>
<evidence type="ECO:0000313" key="2">
    <source>
        <dbReference type="EMBL" id="MCO7545553.1"/>
    </source>
</evidence>
<feature type="transmembrane region" description="Helical" evidence="1">
    <location>
        <begin position="350"/>
        <end position="372"/>
    </location>
</feature>
<feature type="transmembrane region" description="Helical" evidence="1">
    <location>
        <begin position="87"/>
        <end position="108"/>
    </location>
</feature>
<dbReference type="RefSeq" id="WP_240644998.1">
    <property type="nucleotide sequence ID" value="NZ_DALYQI010000024.1"/>
</dbReference>
<evidence type="ECO:0000313" key="3">
    <source>
        <dbReference type="Proteomes" id="UP001165292"/>
    </source>
</evidence>
<evidence type="ECO:0000256" key="1">
    <source>
        <dbReference type="SAM" id="Phobius"/>
    </source>
</evidence>
<feature type="transmembrane region" description="Helical" evidence="1">
    <location>
        <begin position="60"/>
        <end position="80"/>
    </location>
</feature>
<name>A0AA41WLA7_9GAMM</name>
<comment type="caution">
    <text evidence="2">The sequence shown here is derived from an EMBL/GenBank/DDBJ whole genome shotgun (WGS) entry which is preliminary data.</text>
</comment>
<feature type="transmembrane region" description="Helical" evidence="1">
    <location>
        <begin position="120"/>
        <end position="136"/>
    </location>
</feature>
<feature type="transmembrane region" description="Helical" evidence="1">
    <location>
        <begin position="223"/>
        <end position="251"/>
    </location>
</feature>
<feature type="transmembrane region" description="Helical" evidence="1">
    <location>
        <begin position="379"/>
        <end position="396"/>
    </location>
</feature>
<evidence type="ECO:0008006" key="4">
    <source>
        <dbReference type="Google" id="ProtNLM"/>
    </source>
</evidence>
<keyword evidence="1" id="KW-0812">Transmembrane</keyword>
<keyword evidence="1" id="KW-0472">Membrane</keyword>
<accession>A0AA41WLA7</accession>
<proteinExistence type="predicted"/>
<organism evidence="2 3">
    <name type="scientific">Stutzerimonas nitrititolerans</name>
    <dbReference type="NCBI Taxonomy" id="2482751"/>
    <lineage>
        <taxon>Bacteria</taxon>
        <taxon>Pseudomonadati</taxon>
        <taxon>Pseudomonadota</taxon>
        <taxon>Gammaproteobacteria</taxon>
        <taxon>Pseudomonadales</taxon>
        <taxon>Pseudomonadaceae</taxon>
        <taxon>Stutzerimonas</taxon>
    </lineage>
</organism>
<dbReference type="AlphaFoldDB" id="A0AA41WLA7"/>
<gene>
    <name evidence="2" type="ORF">NJF43_12390</name>
</gene>